<feature type="domain" description="Thioredoxin" evidence="7">
    <location>
        <begin position="40"/>
        <end position="249"/>
    </location>
</feature>
<keyword evidence="9" id="KW-1185">Reference proteome</keyword>
<organism evidence="8 9">
    <name type="scientific">Phormidesmis priestleyi ULC007</name>
    <dbReference type="NCBI Taxonomy" id="1920490"/>
    <lineage>
        <taxon>Bacteria</taxon>
        <taxon>Bacillati</taxon>
        <taxon>Cyanobacteriota</taxon>
        <taxon>Cyanophyceae</taxon>
        <taxon>Leptolyngbyales</taxon>
        <taxon>Leptolyngbyaceae</taxon>
        <taxon>Phormidesmis</taxon>
    </lineage>
</organism>
<name>A0A2T1DLF2_9CYAN</name>
<dbReference type="InterPro" id="IPR012336">
    <property type="entry name" value="Thioredoxin-like_fold"/>
</dbReference>
<evidence type="ECO:0000256" key="6">
    <source>
        <dbReference type="SAM" id="SignalP"/>
    </source>
</evidence>
<dbReference type="PANTHER" id="PTHR13887:SF14">
    <property type="entry name" value="DISULFIDE BOND FORMATION PROTEIN D"/>
    <property type="match status" value="1"/>
</dbReference>
<evidence type="ECO:0000256" key="3">
    <source>
        <dbReference type="ARBA" id="ARBA00023002"/>
    </source>
</evidence>
<dbReference type="SUPFAM" id="SSF52833">
    <property type="entry name" value="Thioredoxin-like"/>
    <property type="match status" value="1"/>
</dbReference>
<dbReference type="Proteomes" id="UP000238634">
    <property type="component" value="Unassembled WGS sequence"/>
</dbReference>
<keyword evidence="5" id="KW-0676">Redox-active center</keyword>
<dbReference type="EMBL" id="PVWG01000003">
    <property type="protein sequence ID" value="PSB21328.1"/>
    <property type="molecule type" value="Genomic_DNA"/>
</dbReference>
<dbReference type="PANTHER" id="PTHR13887">
    <property type="entry name" value="GLUTATHIONE S-TRANSFERASE KAPPA"/>
    <property type="match status" value="1"/>
</dbReference>
<comment type="similarity">
    <text evidence="1">Belongs to the thioredoxin family. DsbA subfamily.</text>
</comment>
<evidence type="ECO:0000256" key="4">
    <source>
        <dbReference type="ARBA" id="ARBA00023157"/>
    </source>
</evidence>
<dbReference type="Gene3D" id="3.40.30.10">
    <property type="entry name" value="Glutaredoxin"/>
    <property type="match status" value="1"/>
</dbReference>
<accession>A0A2T1DLF2</accession>
<evidence type="ECO:0000256" key="5">
    <source>
        <dbReference type="ARBA" id="ARBA00023284"/>
    </source>
</evidence>
<evidence type="ECO:0000256" key="1">
    <source>
        <dbReference type="ARBA" id="ARBA00005791"/>
    </source>
</evidence>
<evidence type="ECO:0000259" key="7">
    <source>
        <dbReference type="PROSITE" id="PS51352"/>
    </source>
</evidence>
<evidence type="ECO:0000313" key="8">
    <source>
        <dbReference type="EMBL" id="PSB21328.1"/>
    </source>
</evidence>
<dbReference type="Pfam" id="PF13462">
    <property type="entry name" value="Thioredoxin_4"/>
    <property type="match status" value="1"/>
</dbReference>
<sequence length="249" mass="27365">MIKQASKLAGLLLLSWTLFSCSAPVKADTNISPQLEQQVLEIIRKHPEVVLESVRDYQKQQQGQQQKAQQAFVQDLKTNPKAVIGQSPTTGAKTAKVVLVEFSDFQCPYCSAAHATLKQFMAKHQNDVTLVYKNFPLTSIHSEALPAAKAAWAAGQQGKFWEYHDALFTQQKQLSDAFYQETAKALGLDVQKFNQDRDSKAAEAAIAQDVQMAEKLGVDGTPFFVMNGNVFSGSVELSDLEATLAKVKG</sequence>
<dbReference type="GO" id="GO:0016491">
    <property type="term" value="F:oxidoreductase activity"/>
    <property type="evidence" value="ECO:0007669"/>
    <property type="project" value="UniProtKB-KW"/>
</dbReference>
<dbReference type="InterPro" id="IPR013766">
    <property type="entry name" value="Thioredoxin_domain"/>
</dbReference>
<evidence type="ECO:0000313" key="9">
    <source>
        <dbReference type="Proteomes" id="UP000238634"/>
    </source>
</evidence>
<dbReference type="AlphaFoldDB" id="A0A2T1DLF2"/>
<dbReference type="PROSITE" id="PS51352">
    <property type="entry name" value="THIOREDOXIN_2"/>
    <property type="match status" value="1"/>
</dbReference>
<keyword evidence="2 6" id="KW-0732">Signal</keyword>
<reference evidence="8 9" key="1">
    <citation type="submission" date="2018-02" db="EMBL/GenBank/DDBJ databases">
        <authorList>
            <person name="Cohen D.B."/>
            <person name="Kent A.D."/>
        </authorList>
    </citation>
    <scope>NUCLEOTIDE SEQUENCE [LARGE SCALE GENOMIC DNA]</scope>
    <source>
        <strain evidence="8 9">ULC007</strain>
    </source>
</reference>
<feature type="signal peptide" evidence="6">
    <location>
        <begin position="1"/>
        <end position="27"/>
    </location>
</feature>
<protein>
    <submittedName>
        <fullName evidence="8">Disulfide bond formation protein DsbA</fullName>
    </submittedName>
</protein>
<dbReference type="InterPro" id="IPR036249">
    <property type="entry name" value="Thioredoxin-like_sf"/>
</dbReference>
<gene>
    <name evidence="8" type="ORF">C7B65_04125</name>
</gene>
<evidence type="ECO:0000256" key="2">
    <source>
        <dbReference type="ARBA" id="ARBA00022729"/>
    </source>
</evidence>
<proteinExistence type="inferred from homology"/>
<keyword evidence="3" id="KW-0560">Oxidoreductase</keyword>
<dbReference type="PROSITE" id="PS51257">
    <property type="entry name" value="PROKAR_LIPOPROTEIN"/>
    <property type="match status" value="1"/>
</dbReference>
<comment type="caution">
    <text evidence="8">The sequence shown here is derived from an EMBL/GenBank/DDBJ whole genome shotgun (WGS) entry which is preliminary data.</text>
</comment>
<feature type="chain" id="PRO_5015585309" evidence="6">
    <location>
        <begin position="28"/>
        <end position="249"/>
    </location>
</feature>
<keyword evidence="4" id="KW-1015">Disulfide bond</keyword>
<reference evidence="8 9" key="2">
    <citation type="submission" date="2018-03" db="EMBL/GenBank/DDBJ databases">
        <title>The ancient ancestry and fast evolution of plastids.</title>
        <authorList>
            <person name="Moore K.R."/>
            <person name="Magnabosco C."/>
            <person name="Momper L."/>
            <person name="Gold D.A."/>
            <person name="Bosak T."/>
            <person name="Fournier G.P."/>
        </authorList>
    </citation>
    <scope>NUCLEOTIDE SEQUENCE [LARGE SCALE GENOMIC DNA]</scope>
    <source>
        <strain evidence="8 9">ULC007</strain>
    </source>
</reference>